<dbReference type="PROSITE" id="PS50238">
    <property type="entry name" value="RHOGAP"/>
    <property type="match status" value="1"/>
</dbReference>
<keyword evidence="2" id="KW-0175">Coiled coil</keyword>
<evidence type="ECO:0000256" key="1">
    <source>
        <dbReference type="ARBA" id="ARBA00022468"/>
    </source>
</evidence>
<dbReference type="GO" id="GO:0005737">
    <property type="term" value="C:cytoplasm"/>
    <property type="evidence" value="ECO:0007669"/>
    <property type="project" value="TreeGrafter"/>
</dbReference>
<reference evidence="4" key="1">
    <citation type="submission" date="2024-04" db="UniProtKB">
        <authorList>
            <consortium name="EnsemblMetazoa"/>
        </authorList>
    </citation>
    <scope>IDENTIFICATION</scope>
    <source>
        <strain evidence="4">EBRO</strain>
    </source>
</reference>
<feature type="coiled-coil region" evidence="2">
    <location>
        <begin position="66"/>
        <end position="114"/>
    </location>
</feature>
<dbReference type="Gene3D" id="1.10.555.10">
    <property type="entry name" value="Rho GTPase activation protein"/>
    <property type="match status" value="1"/>
</dbReference>
<dbReference type="GO" id="GO:0005096">
    <property type="term" value="F:GTPase activator activity"/>
    <property type="evidence" value="ECO:0007669"/>
    <property type="project" value="UniProtKB-KW"/>
</dbReference>
<evidence type="ECO:0000259" key="3">
    <source>
        <dbReference type="PROSITE" id="PS50238"/>
    </source>
</evidence>
<sequence>MDNYLGLAESKFKPRSVVDAFSNRTATVKRRPVRAPTPQPVKPRAVSHTSIVIDSTTQLRYLQEEHRVVIEKNKRLEMRNSALEEENTKLKSDIDNLRSAYEELQENCSSGTSKSFSTDKLLVHLKLKRRTDKETLVKRNIIKNEACFNTYLQQVDMTEHPRIPRIIHECVTVLESNEKFMKSPGLYRMSGNHNVIQNLRYDINANNYKRLRKQKSPHEVCGVLKLFLRELKDPLIPLETYNSIITNSIEFTNNKHAKVRQLVNALDDVRQNTLKFLMKHLHSVARIEENEVDSFSLGVLFCSIIFNETLSDVCPERFQQLTIIPRECIMVIIEDYDTIFS</sequence>
<evidence type="ECO:0000313" key="4">
    <source>
        <dbReference type="EnsemblMetazoa" id="ENSAATROPP003135"/>
    </source>
</evidence>
<dbReference type="Proteomes" id="UP000075880">
    <property type="component" value="Unassembled WGS sequence"/>
</dbReference>
<dbReference type="InterPro" id="IPR008936">
    <property type="entry name" value="Rho_GTPase_activation_prot"/>
</dbReference>
<dbReference type="GO" id="GO:0007165">
    <property type="term" value="P:signal transduction"/>
    <property type="evidence" value="ECO:0007669"/>
    <property type="project" value="InterPro"/>
</dbReference>
<dbReference type="InterPro" id="IPR050729">
    <property type="entry name" value="Rho-GAP"/>
</dbReference>
<dbReference type="SMART" id="SM00324">
    <property type="entry name" value="RhoGAP"/>
    <property type="match status" value="1"/>
</dbReference>
<proteinExistence type="predicted"/>
<dbReference type="AlphaFoldDB" id="A0AAG5CWF6"/>
<dbReference type="PANTHER" id="PTHR23176:SF129">
    <property type="entry name" value="RHO GTPASE ACTIVATING PROTEIN AT 16F, ISOFORM E-RELATED"/>
    <property type="match status" value="1"/>
</dbReference>
<dbReference type="InterPro" id="IPR000198">
    <property type="entry name" value="RhoGAP_dom"/>
</dbReference>
<feature type="domain" description="Rho-GAP" evidence="3">
    <location>
        <begin position="150"/>
        <end position="340"/>
    </location>
</feature>
<dbReference type="Pfam" id="PF00620">
    <property type="entry name" value="RhoGAP"/>
    <property type="match status" value="1"/>
</dbReference>
<name>A0AAG5CWF6_ANOAO</name>
<dbReference type="PANTHER" id="PTHR23176">
    <property type="entry name" value="RHO/RAC/CDC GTPASE-ACTIVATING PROTEIN"/>
    <property type="match status" value="1"/>
</dbReference>
<evidence type="ECO:0000313" key="5">
    <source>
        <dbReference type="Proteomes" id="UP000075880"/>
    </source>
</evidence>
<dbReference type="EnsemblMetazoa" id="ENSAATROPT003262">
    <property type="protein sequence ID" value="ENSAATROPP003135"/>
    <property type="gene ID" value="ENSAATROPG002586"/>
</dbReference>
<accession>A0AAG5CWF6</accession>
<dbReference type="CDD" id="cd00159">
    <property type="entry name" value="RhoGAP"/>
    <property type="match status" value="1"/>
</dbReference>
<organism evidence="4 5">
    <name type="scientific">Anopheles atroparvus</name>
    <name type="common">European mosquito</name>
    <dbReference type="NCBI Taxonomy" id="41427"/>
    <lineage>
        <taxon>Eukaryota</taxon>
        <taxon>Metazoa</taxon>
        <taxon>Ecdysozoa</taxon>
        <taxon>Arthropoda</taxon>
        <taxon>Hexapoda</taxon>
        <taxon>Insecta</taxon>
        <taxon>Pterygota</taxon>
        <taxon>Neoptera</taxon>
        <taxon>Endopterygota</taxon>
        <taxon>Diptera</taxon>
        <taxon>Nematocera</taxon>
        <taxon>Culicoidea</taxon>
        <taxon>Culicidae</taxon>
        <taxon>Anophelinae</taxon>
        <taxon>Anopheles</taxon>
    </lineage>
</organism>
<evidence type="ECO:0000256" key="2">
    <source>
        <dbReference type="SAM" id="Coils"/>
    </source>
</evidence>
<keyword evidence="5" id="KW-1185">Reference proteome</keyword>
<protein>
    <recommendedName>
        <fullName evidence="3">Rho-GAP domain-containing protein</fullName>
    </recommendedName>
</protein>
<keyword evidence="1" id="KW-0343">GTPase activation</keyword>
<dbReference type="SUPFAM" id="SSF48350">
    <property type="entry name" value="GTPase activation domain, GAP"/>
    <property type="match status" value="1"/>
</dbReference>